<keyword evidence="4" id="KW-1185">Reference proteome</keyword>
<evidence type="ECO:0000256" key="1">
    <source>
        <dbReference type="SAM" id="SignalP"/>
    </source>
</evidence>
<organism evidence="2">
    <name type="scientific">Capitella teleta</name>
    <name type="common">Polychaete worm</name>
    <dbReference type="NCBI Taxonomy" id="283909"/>
    <lineage>
        <taxon>Eukaryota</taxon>
        <taxon>Metazoa</taxon>
        <taxon>Spiralia</taxon>
        <taxon>Lophotrochozoa</taxon>
        <taxon>Annelida</taxon>
        <taxon>Polychaeta</taxon>
        <taxon>Sedentaria</taxon>
        <taxon>Scolecida</taxon>
        <taxon>Capitellidae</taxon>
        <taxon>Capitella</taxon>
    </lineage>
</organism>
<gene>
    <name evidence="2" type="ORF">CAPTEDRAFT_194322</name>
</gene>
<keyword evidence="1" id="KW-0732">Signal</keyword>
<sequence>MHFLAALIMLTVLLSGTAAQCTSDQCHRNVAFASGSFDDKLHQLKSEFQRMCIDLRVVKELSTSGEKRRDIEAVTQRVVTLESEVRVMDELIERLEERPP</sequence>
<evidence type="ECO:0008006" key="5">
    <source>
        <dbReference type="Google" id="ProtNLM"/>
    </source>
</evidence>
<feature type="chain" id="PRO_5008787154" description="Fibrinogen C-terminal domain-containing protein" evidence="1">
    <location>
        <begin position="20"/>
        <end position="100"/>
    </location>
</feature>
<dbReference type="EMBL" id="AMQN01013253">
    <property type="status" value="NOT_ANNOTATED_CDS"/>
    <property type="molecule type" value="Genomic_DNA"/>
</dbReference>
<feature type="signal peptide" evidence="1">
    <location>
        <begin position="1"/>
        <end position="19"/>
    </location>
</feature>
<dbReference type="EMBL" id="KB310073">
    <property type="protein sequence ID" value="ELT92596.1"/>
    <property type="molecule type" value="Genomic_DNA"/>
</dbReference>
<evidence type="ECO:0000313" key="4">
    <source>
        <dbReference type="Proteomes" id="UP000014760"/>
    </source>
</evidence>
<protein>
    <recommendedName>
        <fullName evidence="5">Fibrinogen C-terminal domain-containing protein</fullName>
    </recommendedName>
</protein>
<dbReference type="EnsemblMetazoa" id="CapteT194322">
    <property type="protein sequence ID" value="CapteP194322"/>
    <property type="gene ID" value="CapteG194322"/>
</dbReference>
<dbReference type="HOGENOM" id="CLU_2313084_0_0_1"/>
<dbReference type="AlphaFoldDB" id="R7TM09"/>
<name>R7TM09_CAPTE</name>
<reference evidence="4" key="1">
    <citation type="submission" date="2012-12" db="EMBL/GenBank/DDBJ databases">
        <authorList>
            <person name="Hellsten U."/>
            <person name="Grimwood J."/>
            <person name="Chapman J.A."/>
            <person name="Shapiro H."/>
            <person name="Aerts A."/>
            <person name="Otillar R.P."/>
            <person name="Terry A.Y."/>
            <person name="Boore J.L."/>
            <person name="Simakov O."/>
            <person name="Marletaz F."/>
            <person name="Cho S.-J."/>
            <person name="Edsinger-Gonzales E."/>
            <person name="Havlak P."/>
            <person name="Kuo D.-H."/>
            <person name="Larsson T."/>
            <person name="Lv J."/>
            <person name="Arendt D."/>
            <person name="Savage R."/>
            <person name="Osoegawa K."/>
            <person name="de Jong P."/>
            <person name="Lindberg D.R."/>
            <person name="Seaver E.C."/>
            <person name="Weisblat D.A."/>
            <person name="Putnam N.H."/>
            <person name="Grigoriev I.V."/>
            <person name="Rokhsar D.S."/>
        </authorList>
    </citation>
    <scope>NUCLEOTIDE SEQUENCE</scope>
    <source>
        <strain evidence="4">I ESC-2004</strain>
    </source>
</reference>
<feature type="non-terminal residue" evidence="2">
    <location>
        <position position="100"/>
    </location>
</feature>
<reference evidence="3" key="3">
    <citation type="submission" date="2015-06" db="UniProtKB">
        <authorList>
            <consortium name="EnsemblMetazoa"/>
        </authorList>
    </citation>
    <scope>IDENTIFICATION</scope>
</reference>
<accession>R7TM09</accession>
<evidence type="ECO:0000313" key="2">
    <source>
        <dbReference type="EMBL" id="ELT92596.1"/>
    </source>
</evidence>
<dbReference type="Proteomes" id="UP000014760">
    <property type="component" value="Unassembled WGS sequence"/>
</dbReference>
<reference evidence="2 4" key="2">
    <citation type="journal article" date="2013" name="Nature">
        <title>Insights into bilaterian evolution from three spiralian genomes.</title>
        <authorList>
            <person name="Simakov O."/>
            <person name="Marletaz F."/>
            <person name="Cho S.J."/>
            <person name="Edsinger-Gonzales E."/>
            <person name="Havlak P."/>
            <person name="Hellsten U."/>
            <person name="Kuo D.H."/>
            <person name="Larsson T."/>
            <person name="Lv J."/>
            <person name="Arendt D."/>
            <person name="Savage R."/>
            <person name="Osoegawa K."/>
            <person name="de Jong P."/>
            <person name="Grimwood J."/>
            <person name="Chapman J.A."/>
            <person name="Shapiro H."/>
            <person name="Aerts A."/>
            <person name="Otillar R.P."/>
            <person name="Terry A.Y."/>
            <person name="Boore J.L."/>
            <person name="Grigoriev I.V."/>
            <person name="Lindberg D.R."/>
            <person name="Seaver E.C."/>
            <person name="Weisblat D.A."/>
            <person name="Putnam N.H."/>
            <person name="Rokhsar D.S."/>
        </authorList>
    </citation>
    <scope>NUCLEOTIDE SEQUENCE</scope>
    <source>
        <strain evidence="2 4">I ESC-2004</strain>
    </source>
</reference>
<evidence type="ECO:0000313" key="3">
    <source>
        <dbReference type="EnsemblMetazoa" id="CapteP194322"/>
    </source>
</evidence>
<proteinExistence type="predicted"/>